<sequence>MTISQTHFNHHNSISLAEAIAEGRRAAGYSFDDLAIACGLTVSELEALEKGRDQDPVRLKRVASALQLHHLVV</sequence>
<gene>
    <name evidence="2" type="ORF">ACFSE1_09410</name>
</gene>
<dbReference type="Gene3D" id="1.10.260.40">
    <property type="entry name" value="lambda repressor-like DNA-binding domains"/>
    <property type="match status" value="1"/>
</dbReference>
<organism evidence="2 3">
    <name type="scientific">Rhizobium helianthi</name>
    <dbReference type="NCBI Taxonomy" id="1132695"/>
    <lineage>
        <taxon>Bacteria</taxon>
        <taxon>Pseudomonadati</taxon>
        <taxon>Pseudomonadota</taxon>
        <taxon>Alphaproteobacteria</taxon>
        <taxon>Hyphomicrobiales</taxon>
        <taxon>Rhizobiaceae</taxon>
        <taxon>Rhizobium/Agrobacterium group</taxon>
        <taxon>Rhizobium</taxon>
    </lineage>
</organism>
<dbReference type="SUPFAM" id="SSF47413">
    <property type="entry name" value="lambda repressor-like DNA-binding domains"/>
    <property type="match status" value="1"/>
</dbReference>
<dbReference type="EMBL" id="JBHUEQ010000016">
    <property type="protein sequence ID" value="MFD1745675.1"/>
    <property type="molecule type" value="Genomic_DNA"/>
</dbReference>
<protein>
    <submittedName>
        <fullName evidence="2">Helix-turn-helix domain-containing protein</fullName>
    </submittedName>
</protein>
<name>A0ABW4M2Z4_9HYPH</name>
<accession>A0ABW4M2Z4</accession>
<comment type="caution">
    <text evidence="2">The sequence shown here is derived from an EMBL/GenBank/DDBJ whole genome shotgun (WGS) entry which is preliminary data.</text>
</comment>
<dbReference type="Proteomes" id="UP001597322">
    <property type="component" value="Unassembled WGS sequence"/>
</dbReference>
<dbReference type="RefSeq" id="WP_377399839.1">
    <property type="nucleotide sequence ID" value="NZ_JBHUEQ010000016.1"/>
</dbReference>
<proteinExistence type="predicted"/>
<keyword evidence="3" id="KW-1185">Reference proteome</keyword>
<dbReference type="CDD" id="cd00093">
    <property type="entry name" value="HTH_XRE"/>
    <property type="match status" value="1"/>
</dbReference>
<dbReference type="InterPro" id="IPR001387">
    <property type="entry name" value="Cro/C1-type_HTH"/>
</dbReference>
<evidence type="ECO:0000313" key="2">
    <source>
        <dbReference type="EMBL" id="MFD1745675.1"/>
    </source>
</evidence>
<evidence type="ECO:0000313" key="3">
    <source>
        <dbReference type="Proteomes" id="UP001597322"/>
    </source>
</evidence>
<dbReference type="SMART" id="SM00530">
    <property type="entry name" value="HTH_XRE"/>
    <property type="match status" value="1"/>
</dbReference>
<feature type="domain" description="HTH cro/C1-type" evidence="1">
    <location>
        <begin position="19"/>
        <end position="73"/>
    </location>
</feature>
<reference evidence="3" key="1">
    <citation type="journal article" date="2019" name="Int. J. Syst. Evol. Microbiol.">
        <title>The Global Catalogue of Microorganisms (GCM) 10K type strain sequencing project: providing services to taxonomists for standard genome sequencing and annotation.</title>
        <authorList>
            <consortium name="The Broad Institute Genomics Platform"/>
            <consortium name="The Broad Institute Genome Sequencing Center for Infectious Disease"/>
            <person name="Wu L."/>
            <person name="Ma J."/>
        </authorList>
    </citation>
    <scope>NUCLEOTIDE SEQUENCE [LARGE SCALE GENOMIC DNA]</scope>
    <source>
        <strain evidence="3">CG52</strain>
    </source>
</reference>
<dbReference type="InterPro" id="IPR010982">
    <property type="entry name" value="Lambda_DNA-bd_dom_sf"/>
</dbReference>
<evidence type="ECO:0000259" key="1">
    <source>
        <dbReference type="SMART" id="SM00530"/>
    </source>
</evidence>